<keyword evidence="2" id="KW-1133">Transmembrane helix</keyword>
<reference evidence="6" key="1">
    <citation type="submission" date="2017-10" db="EMBL/GenBank/DDBJ databases">
        <title>Rapid genome shrinkage in a self-fertile nematode reveals novel sperm competition proteins.</title>
        <authorList>
            <person name="Yin D."/>
            <person name="Schwarz E.M."/>
            <person name="Thomas C.G."/>
            <person name="Felde R.L."/>
            <person name="Korf I.F."/>
            <person name="Cutter A.D."/>
            <person name="Schartner C.M."/>
            <person name="Ralston E.J."/>
            <person name="Meyer B.J."/>
            <person name="Haag E.S."/>
        </authorList>
    </citation>
    <scope>NUCLEOTIDE SEQUENCE [LARGE SCALE GENOMIC DNA]</scope>
    <source>
        <strain evidence="6">JU1422</strain>
    </source>
</reference>
<feature type="transmembrane region" description="Helical" evidence="2">
    <location>
        <begin position="12"/>
        <end position="45"/>
    </location>
</feature>
<protein>
    <recommendedName>
        <fullName evidence="7">SGNH domain-containing protein</fullName>
    </recommendedName>
</protein>
<dbReference type="GO" id="GO:0016747">
    <property type="term" value="F:acyltransferase activity, transferring groups other than amino-acyl groups"/>
    <property type="evidence" value="ECO:0007669"/>
    <property type="project" value="InterPro"/>
</dbReference>
<evidence type="ECO:0000259" key="4">
    <source>
        <dbReference type="Pfam" id="PF19040"/>
    </source>
</evidence>
<organism evidence="5 6">
    <name type="scientific">Caenorhabditis nigoni</name>
    <dbReference type="NCBI Taxonomy" id="1611254"/>
    <lineage>
        <taxon>Eukaryota</taxon>
        <taxon>Metazoa</taxon>
        <taxon>Ecdysozoa</taxon>
        <taxon>Nematoda</taxon>
        <taxon>Chromadorea</taxon>
        <taxon>Rhabditida</taxon>
        <taxon>Rhabditina</taxon>
        <taxon>Rhabditomorpha</taxon>
        <taxon>Rhabditoidea</taxon>
        <taxon>Rhabditidae</taxon>
        <taxon>Peloderinae</taxon>
        <taxon>Caenorhabditis</taxon>
    </lineage>
</organism>
<dbReference type="InterPro" id="IPR043968">
    <property type="entry name" value="SGNH"/>
</dbReference>
<gene>
    <name evidence="5" type="primary">Cnig_chr_V.g17522</name>
    <name evidence="5" type="ORF">B9Z55_017522</name>
</gene>
<dbReference type="Pfam" id="PF19040">
    <property type="entry name" value="SGNH"/>
    <property type="match status" value="1"/>
</dbReference>
<keyword evidence="2" id="KW-0812">Transmembrane</keyword>
<dbReference type="InterPro" id="IPR002656">
    <property type="entry name" value="Acyl_transf_3_dom"/>
</dbReference>
<dbReference type="PANTHER" id="PTHR23028:SF3">
    <property type="entry name" value="ACYL_TRANSF_3 DOMAIN-CONTAINING PROTEIN-RELATED"/>
    <property type="match status" value="1"/>
</dbReference>
<dbReference type="Proteomes" id="UP000230233">
    <property type="component" value="Chromosome V"/>
</dbReference>
<dbReference type="GO" id="GO:0016020">
    <property type="term" value="C:membrane"/>
    <property type="evidence" value="ECO:0007669"/>
    <property type="project" value="TreeGrafter"/>
</dbReference>
<dbReference type="STRING" id="1611254.A0A2G5T9G9"/>
<feature type="transmembrane region" description="Helical" evidence="2">
    <location>
        <begin position="133"/>
        <end position="157"/>
    </location>
</feature>
<evidence type="ECO:0000259" key="3">
    <source>
        <dbReference type="Pfam" id="PF01757"/>
    </source>
</evidence>
<feature type="coiled-coil region" evidence="1">
    <location>
        <begin position="506"/>
        <end position="533"/>
    </location>
</feature>
<dbReference type="GO" id="GO:0000271">
    <property type="term" value="P:polysaccharide biosynthetic process"/>
    <property type="evidence" value="ECO:0007669"/>
    <property type="project" value="TreeGrafter"/>
</dbReference>
<dbReference type="Pfam" id="PF01757">
    <property type="entry name" value="Acyl_transf_3"/>
    <property type="match status" value="1"/>
</dbReference>
<keyword evidence="1" id="KW-0175">Coiled coil</keyword>
<proteinExistence type="predicted"/>
<dbReference type="AlphaFoldDB" id="A0A2G5T9G9"/>
<dbReference type="InterPro" id="IPR050879">
    <property type="entry name" value="Acyltransferase_3"/>
</dbReference>
<dbReference type="OrthoDB" id="5801063at2759"/>
<keyword evidence="6" id="KW-1185">Reference proteome</keyword>
<dbReference type="EMBL" id="PDUG01000005">
    <property type="protein sequence ID" value="PIC24055.1"/>
    <property type="molecule type" value="Genomic_DNA"/>
</dbReference>
<dbReference type="PANTHER" id="PTHR23028">
    <property type="entry name" value="ACETYLTRANSFERASE"/>
    <property type="match status" value="1"/>
</dbReference>
<name>A0A2G5T9G9_9PELO</name>
<evidence type="ECO:0008006" key="7">
    <source>
        <dbReference type="Google" id="ProtNLM"/>
    </source>
</evidence>
<evidence type="ECO:0000313" key="5">
    <source>
        <dbReference type="EMBL" id="PIC24055.1"/>
    </source>
</evidence>
<comment type="caution">
    <text evidence="5">The sequence shown here is derived from an EMBL/GenBank/DDBJ whole genome shotgun (WGS) entry which is preliminary data.</text>
</comment>
<feature type="transmembrane region" description="Helical" evidence="2">
    <location>
        <begin position="164"/>
        <end position="183"/>
    </location>
</feature>
<evidence type="ECO:0000256" key="2">
    <source>
        <dbReference type="SAM" id="Phobius"/>
    </source>
</evidence>
<keyword evidence="2" id="KW-0472">Membrane</keyword>
<feature type="domain" description="SGNH" evidence="4">
    <location>
        <begin position="352"/>
        <end position="581"/>
    </location>
</feature>
<feature type="transmembrane region" description="Helical" evidence="2">
    <location>
        <begin position="73"/>
        <end position="94"/>
    </location>
</feature>
<evidence type="ECO:0000313" key="6">
    <source>
        <dbReference type="Proteomes" id="UP000230233"/>
    </source>
</evidence>
<sequence>MRQDLQSLRGLAIIFVFLYHLYPAIFVNGFLGVDIFFVLSGYLMARNLTKKKIEKIPDFTTFYYKRFKRILPLYYLIVLVSFILVHYCLGHFWWEINWRYSLASLFLGTNQLLITDSREYFKQFLADEKSPNVFLHLWSLGVEMQFYLIVPFIFLALQILKSDILKFIAVLLTTVIGLIPFLLLNAHFAFNFMPLRLWQFAAGFCALYWRKMYPEEEEKLPEKCENPEPPKWTLPIGKEDFVTVGVAILIFCVFPSRLDVQVIRPIVTFTTAFLIVAESKENKLLKLDALIYTGNISYIVYLVHWPVLTFFSIKETFQCDLLVICARAYSKFGRYNYSPPCNWASPNLKDECVTKDMKHPDQKANGYAYCLFPPGNGTLKIMNIENSYAENLNEPIRDQFHYNYSEFRYLSVVGGFGTYNASYITDMYRQQVEKYKPDVLFITARFSDEIKRPIQDNDKIIQQIKDNIKFFEKYVKKIYILGSMPLVRLNFMNHFLQYVINKPEDLEQLNLDRKFADEERKNAVERLNRVECKKCKIYDLSPAFAENGKYLTFDRNTIMAYIDNSIHITETGFKLLEPTYAKLAREAMDTV</sequence>
<feature type="domain" description="Acyltransferase 3" evidence="3">
    <location>
        <begin position="5"/>
        <end position="311"/>
    </location>
</feature>
<evidence type="ECO:0000256" key="1">
    <source>
        <dbReference type="SAM" id="Coils"/>
    </source>
</evidence>
<accession>A0A2G5T9G9</accession>